<dbReference type="Pfam" id="PF10277">
    <property type="entry name" value="Frag1"/>
    <property type="match status" value="1"/>
</dbReference>
<feature type="transmembrane region" description="Helical" evidence="1">
    <location>
        <begin position="302"/>
        <end position="320"/>
    </location>
</feature>
<dbReference type="InterPro" id="IPR053912">
    <property type="entry name" value="PGAP2IP_TM_1nd"/>
</dbReference>
<dbReference type="EMBL" id="SWFT01000020">
    <property type="protein sequence ID" value="KAA8907589.1"/>
    <property type="molecule type" value="Genomic_DNA"/>
</dbReference>
<evidence type="ECO:0000313" key="6">
    <source>
        <dbReference type="EMBL" id="KAA8907589.1"/>
    </source>
</evidence>
<dbReference type="Gene3D" id="3.60.10.10">
    <property type="entry name" value="Endonuclease/exonuclease/phosphatase"/>
    <property type="match status" value="1"/>
</dbReference>
<feature type="transmembrane region" description="Helical" evidence="1">
    <location>
        <begin position="169"/>
        <end position="187"/>
    </location>
</feature>
<dbReference type="InterPro" id="IPR036691">
    <property type="entry name" value="Endo/exonu/phosph_ase_sf"/>
</dbReference>
<dbReference type="GeneID" id="54779168"/>
<evidence type="ECO:0000313" key="7">
    <source>
        <dbReference type="Proteomes" id="UP000449547"/>
    </source>
</evidence>
<dbReference type="GO" id="GO:0031505">
    <property type="term" value="P:fungal-type cell wall organization"/>
    <property type="evidence" value="ECO:0007669"/>
    <property type="project" value="TreeGrafter"/>
</dbReference>
<dbReference type="Pfam" id="PF23226">
    <property type="entry name" value="Exo_endo_phos_PGAP2IP"/>
    <property type="match status" value="1"/>
</dbReference>
<dbReference type="RefSeq" id="XP_034014698.1">
    <property type="nucleotide sequence ID" value="XM_034158100.1"/>
</dbReference>
<feature type="transmembrane region" description="Helical" evidence="1">
    <location>
        <begin position="425"/>
        <end position="443"/>
    </location>
</feature>
<feature type="transmembrane region" description="Helical" evidence="1">
    <location>
        <begin position="650"/>
        <end position="666"/>
    </location>
</feature>
<dbReference type="Pfam" id="PF23022">
    <property type="entry name" value="6TM_1st_PGAP2IP"/>
    <property type="match status" value="1"/>
</dbReference>
<dbReference type="Pfam" id="PF23021">
    <property type="entry name" value="6TM_2nd_PGAP2IP"/>
    <property type="match status" value="1"/>
</dbReference>
<feature type="domain" description="CWH43-like N-terminal" evidence="2">
    <location>
        <begin position="17"/>
        <end position="225"/>
    </location>
</feature>
<feature type="transmembrane region" description="Helical" evidence="1">
    <location>
        <begin position="494"/>
        <end position="513"/>
    </location>
</feature>
<dbReference type="AlphaFoldDB" id="A0A642UXY4"/>
<feature type="transmembrane region" description="Helical" evidence="1">
    <location>
        <begin position="455"/>
        <end position="474"/>
    </location>
</feature>
<dbReference type="InterPro" id="IPR057315">
    <property type="entry name" value="Exo_endo_phos_PGAP2IP_C"/>
</dbReference>
<dbReference type="Proteomes" id="UP000449547">
    <property type="component" value="Unassembled WGS sequence"/>
</dbReference>
<feature type="domain" description="PGAP2IP second transmembrane" evidence="3">
    <location>
        <begin position="452"/>
        <end position="630"/>
    </location>
</feature>
<feature type="transmembrane region" description="Helical" evidence="1">
    <location>
        <begin position="76"/>
        <end position="94"/>
    </location>
</feature>
<dbReference type="InterPro" id="IPR019402">
    <property type="entry name" value="CWH43_N"/>
</dbReference>
<feature type="transmembrane region" description="Helical" evidence="1">
    <location>
        <begin position="355"/>
        <end position="372"/>
    </location>
</feature>
<feature type="transmembrane region" description="Helical" evidence="1">
    <location>
        <begin position="552"/>
        <end position="570"/>
    </location>
</feature>
<feature type="transmembrane region" description="Helical" evidence="1">
    <location>
        <begin position="384"/>
        <end position="405"/>
    </location>
</feature>
<keyword evidence="1" id="KW-0472">Membrane</keyword>
<evidence type="ECO:0000259" key="3">
    <source>
        <dbReference type="Pfam" id="PF23021"/>
    </source>
</evidence>
<feature type="transmembrane region" description="Helical" evidence="1">
    <location>
        <begin position="525"/>
        <end position="546"/>
    </location>
</feature>
<dbReference type="VEuPathDB" id="FungiDB:DIURU_000515"/>
<dbReference type="PANTHER" id="PTHR14859:SF1">
    <property type="entry name" value="PGAP2-INTERACTING PROTEIN"/>
    <property type="match status" value="1"/>
</dbReference>
<dbReference type="FunFam" id="3.60.10.10:FF:000031">
    <property type="entry name" value="Calcofluor white hypersensitive protein"/>
    <property type="match status" value="1"/>
</dbReference>
<dbReference type="InterPro" id="IPR051916">
    <property type="entry name" value="GPI-anchor_lipid_remodeler"/>
</dbReference>
<reference evidence="6 7" key="1">
    <citation type="submission" date="2019-07" db="EMBL/GenBank/DDBJ databases">
        <title>Genome assembly of two rare yeast pathogens: Diutina rugosa and Trichomonascus ciferrii.</title>
        <authorList>
            <person name="Mixao V."/>
            <person name="Saus E."/>
            <person name="Hansen A."/>
            <person name="Lass-Flor C."/>
            <person name="Gabaldon T."/>
        </authorList>
    </citation>
    <scope>NUCLEOTIDE SEQUENCE [LARGE SCALE GENOMIC DNA]</scope>
    <source>
        <strain evidence="6 7">CBS 613</strain>
    </source>
</reference>
<feature type="domain" description="PGAP2IP C-terminal nuclease-like" evidence="5">
    <location>
        <begin position="681"/>
        <end position="907"/>
    </location>
</feature>
<organism evidence="6 7">
    <name type="scientific">Diutina rugosa</name>
    <name type="common">Yeast</name>
    <name type="synonym">Candida rugosa</name>
    <dbReference type="NCBI Taxonomy" id="5481"/>
    <lineage>
        <taxon>Eukaryota</taxon>
        <taxon>Fungi</taxon>
        <taxon>Dikarya</taxon>
        <taxon>Ascomycota</taxon>
        <taxon>Saccharomycotina</taxon>
        <taxon>Pichiomycetes</taxon>
        <taxon>Debaryomycetaceae</taxon>
        <taxon>Diutina</taxon>
    </lineage>
</organism>
<feature type="transmembrane region" description="Helical" evidence="1">
    <location>
        <begin position="611"/>
        <end position="629"/>
    </location>
</feature>
<gene>
    <name evidence="6" type="ORF">DIURU_000515</name>
</gene>
<dbReference type="PANTHER" id="PTHR14859">
    <property type="entry name" value="CALCOFLUOR WHITE HYPERSENSITIVE PROTEIN PRECURSOR"/>
    <property type="match status" value="1"/>
</dbReference>
<evidence type="ECO:0000259" key="4">
    <source>
        <dbReference type="Pfam" id="PF23022"/>
    </source>
</evidence>
<dbReference type="GO" id="GO:0006506">
    <property type="term" value="P:GPI anchor biosynthetic process"/>
    <property type="evidence" value="ECO:0007669"/>
    <property type="project" value="TreeGrafter"/>
</dbReference>
<feature type="transmembrane region" description="Helical" evidence="1">
    <location>
        <begin position="193"/>
        <end position="215"/>
    </location>
</feature>
<feature type="transmembrane region" description="Helical" evidence="1">
    <location>
        <begin position="577"/>
        <end position="599"/>
    </location>
</feature>
<keyword evidence="1" id="KW-0812">Transmembrane</keyword>
<keyword evidence="1" id="KW-1133">Transmembrane helix</keyword>
<dbReference type="GO" id="GO:0005783">
    <property type="term" value="C:endoplasmic reticulum"/>
    <property type="evidence" value="ECO:0007669"/>
    <property type="project" value="TreeGrafter"/>
</dbReference>
<dbReference type="GO" id="GO:0016020">
    <property type="term" value="C:membrane"/>
    <property type="evidence" value="ECO:0007669"/>
    <property type="project" value="GOC"/>
</dbReference>
<dbReference type="InterPro" id="IPR053911">
    <property type="entry name" value="PGAP2IP_TM_2nd"/>
</dbReference>
<evidence type="ECO:0000256" key="1">
    <source>
        <dbReference type="SAM" id="Phobius"/>
    </source>
</evidence>
<feature type="transmembrane region" description="Helical" evidence="1">
    <location>
        <begin position="327"/>
        <end position="349"/>
    </location>
</feature>
<feature type="transmembrane region" description="Helical" evidence="1">
    <location>
        <begin position="20"/>
        <end position="42"/>
    </location>
</feature>
<dbReference type="OrthoDB" id="68581at2759"/>
<feature type="domain" description="PGAP2IP first transmembrane" evidence="4">
    <location>
        <begin position="279"/>
        <end position="433"/>
    </location>
</feature>
<name>A0A642UXY4_DIURU</name>
<evidence type="ECO:0000259" key="5">
    <source>
        <dbReference type="Pfam" id="PF23226"/>
    </source>
</evidence>
<dbReference type="OMA" id="CVWYFPL"/>
<keyword evidence="7" id="KW-1185">Reference proteome</keyword>
<sequence length="979" mass="108314">MATTPSGTPIKTVTVNAQWFAIAHTVCAYLAFGVALVVGWYLHYEKIVKNSSFGYPDEWFPSVSATIGDRYPERSLFQILIALCAGPRFLLLIFNYIVQSPLHPKLALTSFISGFLRTWTCGGWVYITSTDDHDAHDVFMISYIVLTLPWEICTILASPKGSSQRQGRLWTCLTFFGTLGPLIYYFIQHKVHVVPGAYSIYAYFEWALIILDVAFDAWSVIDFKGVDVTISSAGITVAPAAGAAVKVDSVKSVAPPVESYVVPDEASTVTFIASCINHFIQWSAISSLFLTLWHFPLWSMGISGYEACIVVLFVAPLLVIPKSVRRVLGYAPWLTRAATVITAVGAYKVPDPRDKFLTVVAGCGFAVISQVVEASGLSTQPKKYTSWFVSVVVGLLASSVAKFYWYSNNPIWPVMHDDNGGLNALGLFVGLTGAFLTPSVVSSSQDTVVRKGGSIILASIGLGGWLYCLCEYMTDSATLVQWVWTGYPLRGPTPVSGALIHFGAFILGIVATIKVSPTLISQLGYSIVVGGLAAVAMATIPGWAGYVGASAFVFYLASVTTVIAQSAVGFSPVVTYVLGYLWFIVLNVAHVWTVAYAFVPGGWLLRERAHIIHGAAFVSVVLGVVNYRLRSRASHIARLNLGTARLFKQAMTVLTVLLAASVAVFIRRTPSSPYSPHRDDNFNAGIWCVHFGLDNDMWSSEVRMRDLIRDAELDIVGLLETDTQRNIGGHRDFTQRIAEDLGMYVDYGPGPNKHTWGCALLSKFPILRSEHHLLPSPVGELAPAIHATLDIYGTEVDVVVFHSGQEEDEEDRRLQSRYLAKVMGGSHRPMILLSYLVTEPLNGNYFTYAGEESRMHDIDSTDWDRWCEYIMFRGVQKVAYARISRSTITDTELQVAKFKLLPAEEAQELDEDFYYGNHFVPENKVPPHMRMPQIFHGDGVRGHRYHVFDEPRYFAQDRDQLNEATITEVEWSDVEETEA</sequence>
<evidence type="ECO:0008006" key="8">
    <source>
        <dbReference type="Google" id="ProtNLM"/>
    </source>
</evidence>
<evidence type="ECO:0000259" key="2">
    <source>
        <dbReference type="Pfam" id="PF10277"/>
    </source>
</evidence>
<feature type="transmembrane region" description="Helical" evidence="1">
    <location>
        <begin position="139"/>
        <end position="157"/>
    </location>
</feature>
<dbReference type="SUPFAM" id="SSF56219">
    <property type="entry name" value="DNase I-like"/>
    <property type="match status" value="1"/>
</dbReference>
<accession>A0A642UXY4</accession>
<protein>
    <recommendedName>
        <fullName evidence="8">Calcofluor white hypersensitive protein</fullName>
    </recommendedName>
</protein>
<feature type="transmembrane region" description="Helical" evidence="1">
    <location>
        <begin position="106"/>
        <end position="127"/>
    </location>
</feature>
<comment type="caution">
    <text evidence="6">The sequence shown here is derived from an EMBL/GenBank/DDBJ whole genome shotgun (WGS) entry which is preliminary data.</text>
</comment>
<proteinExistence type="predicted"/>